<dbReference type="EMBL" id="MJMN01000020">
    <property type="protein sequence ID" value="OMG84311.1"/>
    <property type="molecule type" value="Genomic_DNA"/>
</dbReference>
<proteinExistence type="predicted"/>
<comment type="caution">
    <text evidence="1">The sequence shown here is derived from an EMBL/GenBank/DDBJ whole genome shotgun (WGS) entry which is preliminary data.</text>
</comment>
<evidence type="ECO:0000313" key="2">
    <source>
        <dbReference type="Proteomes" id="UP000187251"/>
    </source>
</evidence>
<dbReference type="AlphaFoldDB" id="A0A1R1JRF2"/>
<organism evidence="1 2">
    <name type="scientific">Alcaligenes xylosoxydans xylosoxydans</name>
    <name type="common">Achromobacter xylosoxidans</name>
    <dbReference type="NCBI Taxonomy" id="85698"/>
    <lineage>
        <taxon>Bacteria</taxon>
        <taxon>Pseudomonadati</taxon>
        <taxon>Pseudomonadota</taxon>
        <taxon>Betaproteobacteria</taxon>
        <taxon>Burkholderiales</taxon>
        <taxon>Alcaligenaceae</taxon>
        <taxon>Achromobacter</taxon>
    </lineage>
</organism>
<sequence length="77" mass="8584">MDQSLLLQDFVGAPGNRLAVPGIGLERRGILRLKIGPVLLLGDREAVQQLRQPRVIIGRPGMILLQFPNFMLQEIRA</sequence>
<name>A0A1R1JRF2_ALCXX</name>
<accession>A0A1R1JRF2</accession>
<gene>
    <name evidence="1" type="ORF">BIZ92_29270</name>
</gene>
<evidence type="ECO:0000313" key="1">
    <source>
        <dbReference type="EMBL" id="OMG84311.1"/>
    </source>
</evidence>
<reference evidence="1 2" key="1">
    <citation type="submission" date="2016-09" db="EMBL/GenBank/DDBJ databases">
        <title>Phylogenomics of Achromobacter.</title>
        <authorList>
            <person name="Jeukens J."/>
            <person name="Freschi L."/>
            <person name="Vincent A.T."/>
            <person name="Emond-Rheault J.-G."/>
            <person name="Kukavica-Ibrulj I."/>
            <person name="Charette S.J."/>
            <person name="Levesque R.C."/>
        </authorList>
    </citation>
    <scope>NUCLEOTIDE SEQUENCE [LARGE SCALE GENOMIC DNA]</scope>
    <source>
        <strain evidence="1 2">AUS488</strain>
    </source>
</reference>
<dbReference type="Proteomes" id="UP000187251">
    <property type="component" value="Unassembled WGS sequence"/>
</dbReference>
<protein>
    <submittedName>
        <fullName evidence="1">Uncharacterized protein</fullName>
    </submittedName>
</protein>